<name>A0A127A372_9MICC</name>
<evidence type="ECO:0000313" key="8">
    <source>
        <dbReference type="Proteomes" id="UP000070134"/>
    </source>
</evidence>
<evidence type="ECO:0000256" key="4">
    <source>
        <dbReference type="HAMAP-Rule" id="MF_00171"/>
    </source>
</evidence>
<keyword evidence="3 4" id="KW-0413">Isomerase</keyword>
<keyword evidence="2 4" id="KW-0819">tRNA processing</keyword>
<dbReference type="InterPro" id="IPR020094">
    <property type="entry name" value="TruA/RsuA/RluB/E/F_N"/>
</dbReference>
<feature type="binding site" evidence="4">
    <location>
        <position position="158"/>
    </location>
    <ligand>
        <name>substrate</name>
    </ligand>
</feature>
<sequence>MDPTGAGFLRFGGGVPVRILRLAGMTSEPSTVRVRLDLAYDGTPFSGWAVQPGLRTAQGALEEALALILRRPIRVVVAGRTDAGVHARGQVVHLDLAPAEWDGLVRRSSEEPEEVLVRRLRGALSRVLGKETGALEVRSAVVPPAGFDARFSALWRRYSYRIADRPENWDPLLRGITLWHRAGVDVGRMNAAADQLLGLQDFLAFCKPREGSTTVRTLQEFAFERTADGVVVARVRADAFCHNMVRALIGSALRVGEGLESVGWLHERMLARVRDAKTRLAPAHPLVLEEVGYPESGAEMAARADLTRALREEISGS</sequence>
<dbReference type="STRING" id="37927.SA2016_2972"/>
<dbReference type="HAMAP" id="MF_00171">
    <property type="entry name" value="TruA"/>
    <property type="match status" value="1"/>
</dbReference>
<evidence type="ECO:0000256" key="2">
    <source>
        <dbReference type="ARBA" id="ARBA00022694"/>
    </source>
</evidence>
<reference evidence="7 8" key="1">
    <citation type="submission" date="2016-02" db="EMBL/GenBank/DDBJ databases">
        <title>Complete genome of Sinomonas atrocyanea KCTC 3377.</title>
        <authorList>
            <person name="Kim K.M."/>
        </authorList>
    </citation>
    <scope>NUCLEOTIDE SEQUENCE [LARGE SCALE GENOMIC DNA]</scope>
    <source>
        <strain evidence="7 8">KCTC 3377</strain>
    </source>
</reference>
<dbReference type="Gene3D" id="3.30.70.660">
    <property type="entry name" value="Pseudouridine synthase I, catalytic domain, C-terminal subdomain"/>
    <property type="match status" value="1"/>
</dbReference>
<dbReference type="InterPro" id="IPR020097">
    <property type="entry name" value="PsdUridine_synth_TruA_a/b_dom"/>
</dbReference>
<dbReference type="InterPro" id="IPR001406">
    <property type="entry name" value="PsdUridine_synth_TruA"/>
</dbReference>
<dbReference type="GO" id="GO:0003723">
    <property type="term" value="F:RNA binding"/>
    <property type="evidence" value="ECO:0007669"/>
    <property type="project" value="InterPro"/>
</dbReference>
<dbReference type="AlphaFoldDB" id="A0A127A372"/>
<proteinExistence type="inferred from homology"/>
<dbReference type="CDD" id="cd02570">
    <property type="entry name" value="PseudoU_synth_EcTruA"/>
    <property type="match status" value="1"/>
</dbReference>
<evidence type="ECO:0000256" key="3">
    <source>
        <dbReference type="ARBA" id="ARBA00023235"/>
    </source>
</evidence>
<evidence type="ECO:0000256" key="5">
    <source>
        <dbReference type="RuleBase" id="RU003792"/>
    </source>
</evidence>
<dbReference type="PATRIC" id="fig|37927.3.peg.3053"/>
<dbReference type="GO" id="GO:0031119">
    <property type="term" value="P:tRNA pseudouridine synthesis"/>
    <property type="evidence" value="ECO:0007669"/>
    <property type="project" value="UniProtKB-UniRule"/>
</dbReference>
<feature type="domain" description="Pseudouridine synthase I TruA alpha/beta" evidence="6">
    <location>
        <begin position="192"/>
        <end position="294"/>
    </location>
</feature>
<keyword evidence="8" id="KW-1185">Reference proteome</keyword>
<accession>A0A127A372</accession>
<dbReference type="InterPro" id="IPR020103">
    <property type="entry name" value="PsdUridine_synth_cat_dom_sf"/>
</dbReference>
<comment type="caution">
    <text evidence="4">Lacks conserved residue(s) required for the propagation of feature annotation.</text>
</comment>
<dbReference type="EC" id="5.4.99.12" evidence="4"/>
<organism evidence="7 8">
    <name type="scientific">Sinomonas atrocyanea</name>
    <dbReference type="NCBI Taxonomy" id="37927"/>
    <lineage>
        <taxon>Bacteria</taxon>
        <taxon>Bacillati</taxon>
        <taxon>Actinomycetota</taxon>
        <taxon>Actinomycetes</taxon>
        <taxon>Micrococcales</taxon>
        <taxon>Micrococcaceae</taxon>
        <taxon>Sinomonas</taxon>
    </lineage>
</organism>
<comment type="function">
    <text evidence="4">Formation of pseudouridine at positions 38, 39 and 40 in the anticodon stem and loop of transfer RNAs.</text>
</comment>
<evidence type="ECO:0000313" key="7">
    <source>
        <dbReference type="EMBL" id="AMM33637.1"/>
    </source>
</evidence>
<dbReference type="Proteomes" id="UP000070134">
    <property type="component" value="Chromosome"/>
</dbReference>
<comment type="similarity">
    <text evidence="1 4 5">Belongs to the tRNA pseudouridine synthase TruA family.</text>
</comment>
<dbReference type="Gene3D" id="3.30.70.580">
    <property type="entry name" value="Pseudouridine synthase I, catalytic domain, N-terminal subdomain"/>
    <property type="match status" value="1"/>
</dbReference>
<comment type="subunit">
    <text evidence="4">Homodimer.</text>
</comment>
<evidence type="ECO:0000259" key="6">
    <source>
        <dbReference type="Pfam" id="PF01416"/>
    </source>
</evidence>
<dbReference type="GO" id="GO:0160147">
    <property type="term" value="F:tRNA pseudouridine(38-40) synthase activity"/>
    <property type="evidence" value="ECO:0007669"/>
    <property type="project" value="UniProtKB-EC"/>
</dbReference>
<protein>
    <recommendedName>
        <fullName evidence="4">tRNA pseudouridine synthase A</fullName>
        <ecNumber evidence="4">5.4.99.12</ecNumber>
    </recommendedName>
    <alternativeName>
        <fullName evidence="4">tRNA pseudouridine(38-40) synthase</fullName>
    </alternativeName>
    <alternativeName>
        <fullName evidence="4">tRNA pseudouridylate synthase I</fullName>
    </alternativeName>
    <alternativeName>
        <fullName evidence="4">tRNA-uridine isomerase I</fullName>
    </alternativeName>
</protein>
<dbReference type="SUPFAM" id="SSF55120">
    <property type="entry name" value="Pseudouridine synthase"/>
    <property type="match status" value="1"/>
</dbReference>
<dbReference type="PANTHER" id="PTHR11142">
    <property type="entry name" value="PSEUDOURIDYLATE SYNTHASE"/>
    <property type="match status" value="1"/>
</dbReference>
<dbReference type="EMBL" id="CP014518">
    <property type="protein sequence ID" value="AMM33637.1"/>
    <property type="molecule type" value="Genomic_DNA"/>
</dbReference>
<feature type="active site" description="Nucleophile" evidence="4">
    <location>
        <position position="82"/>
    </location>
</feature>
<dbReference type="PANTHER" id="PTHR11142:SF0">
    <property type="entry name" value="TRNA PSEUDOURIDINE SYNTHASE-LIKE 1"/>
    <property type="match status" value="1"/>
</dbReference>
<dbReference type="Pfam" id="PF01416">
    <property type="entry name" value="PseudoU_synth_1"/>
    <property type="match status" value="1"/>
</dbReference>
<comment type="catalytic activity">
    <reaction evidence="4 5">
        <text>uridine(38/39/40) in tRNA = pseudouridine(38/39/40) in tRNA</text>
        <dbReference type="Rhea" id="RHEA:22376"/>
        <dbReference type="Rhea" id="RHEA-COMP:10085"/>
        <dbReference type="Rhea" id="RHEA-COMP:10087"/>
        <dbReference type="ChEBI" id="CHEBI:65314"/>
        <dbReference type="ChEBI" id="CHEBI:65315"/>
        <dbReference type="EC" id="5.4.99.12"/>
    </reaction>
</comment>
<dbReference type="InterPro" id="IPR020095">
    <property type="entry name" value="PsdUridine_synth_TruA_C"/>
</dbReference>
<evidence type="ECO:0000256" key="1">
    <source>
        <dbReference type="ARBA" id="ARBA00009375"/>
    </source>
</evidence>
<gene>
    <name evidence="4" type="primary">truA</name>
    <name evidence="7" type="ORF">SA2016_2972</name>
</gene>
<dbReference type="KEGG" id="satk:SA2016_2972"/>